<dbReference type="InterPro" id="IPR039420">
    <property type="entry name" value="WalR-like"/>
</dbReference>
<dbReference type="RefSeq" id="WP_079646008.1">
    <property type="nucleotide sequence ID" value="NZ_FUYM01000001.1"/>
</dbReference>
<dbReference type="Pfam" id="PF00072">
    <property type="entry name" value="Response_reg"/>
    <property type="match status" value="1"/>
</dbReference>
<evidence type="ECO:0000259" key="3">
    <source>
        <dbReference type="PROSITE" id="PS50110"/>
    </source>
</evidence>
<evidence type="ECO:0000313" key="5">
    <source>
        <dbReference type="Proteomes" id="UP000189818"/>
    </source>
</evidence>
<feature type="modified residue" description="4-aspartylphosphate" evidence="2">
    <location>
        <position position="52"/>
    </location>
</feature>
<dbReference type="AlphaFoldDB" id="A0A1T4ZPZ4"/>
<name>A0A1T4ZPZ4_9SPHN</name>
<organism evidence="4 5">
    <name type="scientific">Rhizorhabdus histidinilytica</name>
    <dbReference type="NCBI Taxonomy" id="439228"/>
    <lineage>
        <taxon>Bacteria</taxon>
        <taxon>Pseudomonadati</taxon>
        <taxon>Pseudomonadota</taxon>
        <taxon>Alphaproteobacteria</taxon>
        <taxon>Sphingomonadales</taxon>
        <taxon>Sphingomonadaceae</taxon>
        <taxon>Rhizorhabdus</taxon>
    </lineage>
</organism>
<gene>
    <name evidence="4" type="ORF">SAMN06295920_1017</name>
</gene>
<evidence type="ECO:0000313" key="4">
    <source>
        <dbReference type="EMBL" id="SKB24812.1"/>
    </source>
</evidence>
<dbReference type="InterPro" id="IPR011006">
    <property type="entry name" value="CheY-like_superfamily"/>
</dbReference>
<accession>A0A1T4ZPZ4</accession>
<dbReference type="STRING" id="439228.SAMN06295920_1017"/>
<dbReference type="Gene3D" id="3.40.50.2300">
    <property type="match status" value="1"/>
</dbReference>
<dbReference type="EMBL" id="FUYM01000001">
    <property type="protein sequence ID" value="SKB24812.1"/>
    <property type="molecule type" value="Genomic_DNA"/>
</dbReference>
<dbReference type="GO" id="GO:0005829">
    <property type="term" value="C:cytosol"/>
    <property type="evidence" value="ECO:0007669"/>
    <property type="project" value="TreeGrafter"/>
</dbReference>
<feature type="domain" description="Response regulatory" evidence="3">
    <location>
        <begin position="2"/>
        <end position="113"/>
    </location>
</feature>
<proteinExistence type="predicted"/>
<dbReference type="PANTHER" id="PTHR48111:SF38">
    <property type="entry name" value="TWO-COMPONENT RESPONSE REGULATOR"/>
    <property type="match status" value="1"/>
</dbReference>
<dbReference type="InterPro" id="IPR001789">
    <property type="entry name" value="Sig_transdc_resp-reg_receiver"/>
</dbReference>
<sequence length="131" mass="13780">MHVLIIEDEPLIASHLECFLSELGADSCDLAQTERAAVAAALDRTPDLITADCRLREGSGVDAVASIRRSLGSIPVVFITGDPRGCDARDDMTHMLVKPIRWLDLATAVASHNLPPANGPDGRGHTAATGG</sequence>
<dbReference type="GO" id="GO:0032993">
    <property type="term" value="C:protein-DNA complex"/>
    <property type="evidence" value="ECO:0007669"/>
    <property type="project" value="TreeGrafter"/>
</dbReference>
<keyword evidence="2" id="KW-0597">Phosphoprotein</keyword>
<dbReference type="GO" id="GO:0006355">
    <property type="term" value="P:regulation of DNA-templated transcription"/>
    <property type="evidence" value="ECO:0007669"/>
    <property type="project" value="TreeGrafter"/>
</dbReference>
<keyword evidence="5" id="KW-1185">Reference proteome</keyword>
<evidence type="ECO:0000256" key="1">
    <source>
        <dbReference type="ARBA" id="ARBA00023125"/>
    </source>
</evidence>
<dbReference type="PANTHER" id="PTHR48111">
    <property type="entry name" value="REGULATOR OF RPOS"/>
    <property type="match status" value="1"/>
</dbReference>
<protein>
    <submittedName>
        <fullName evidence="4">Response regulator receiver domain-containing protein</fullName>
    </submittedName>
</protein>
<dbReference type="SUPFAM" id="SSF52172">
    <property type="entry name" value="CheY-like"/>
    <property type="match status" value="1"/>
</dbReference>
<dbReference type="GO" id="GO:0000156">
    <property type="term" value="F:phosphorelay response regulator activity"/>
    <property type="evidence" value="ECO:0007669"/>
    <property type="project" value="TreeGrafter"/>
</dbReference>
<reference evidence="5" key="1">
    <citation type="submission" date="2017-02" db="EMBL/GenBank/DDBJ databases">
        <authorList>
            <person name="Varghese N."/>
            <person name="Submissions S."/>
        </authorList>
    </citation>
    <scope>NUCLEOTIDE SEQUENCE [LARGE SCALE GENOMIC DNA]</scope>
    <source>
        <strain evidence="5">UM2</strain>
    </source>
</reference>
<evidence type="ECO:0000256" key="2">
    <source>
        <dbReference type="PROSITE-ProRule" id="PRU00169"/>
    </source>
</evidence>
<keyword evidence="1" id="KW-0238">DNA-binding</keyword>
<dbReference type="SMART" id="SM00448">
    <property type="entry name" value="REC"/>
    <property type="match status" value="1"/>
</dbReference>
<dbReference type="GO" id="GO:0000976">
    <property type="term" value="F:transcription cis-regulatory region binding"/>
    <property type="evidence" value="ECO:0007669"/>
    <property type="project" value="TreeGrafter"/>
</dbReference>
<dbReference type="PROSITE" id="PS50110">
    <property type="entry name" value="RESPONSE_REGULATORY"/>
    <property type="match status" value="1"/>
</dbReference>
<dbReference type="OrthoDB" id="7509750at2"/>
<dbReference type="Proteomes" id="UP000189818">
    <property type="component" value="Unassembled WGS sequence"/>
</dbReference>